<evidence type="ECO:0000256" key="13">
    <source>
        <dbReference type="ARBA" id="ARBA00023125"/>
    </source>
</evidence>
<dbReference type="InterPro" id="IPR022312">
    <property type="entry name" value="DNA_pol_X"/>
</dbReference>
<evidence type="ECO:0000259" key="20">
    <source>
        <dbReference type="PROSITE" id="PS50172"/>
    </source>
</evidence>
<dbReference type="AlphaFoldDB" id="A0A2P2SXT4"/>
<keyword evidence="6" id="KW-0237">DNA synthesis</keyword>
<dbReference type="InterPro" id="IPR043519">
    <property type="entry name" value="NT_sf"/>
</dbReference>
<evidence type="ECO:0000256" key="18">
    <source>
        <dbReference type="PIRSR" id="PIRSR622312-50"/>
    </source>
</evidence>
<dbReference type="Pfam" id="PF10391">
    <property type="entry name" value="DNA_pol_lambd_f"/>
    <property type="match status" value="1"/>
</dbReference>
<evidence type="ECO:0000256" key="8">
    <source>
        <dbReference type="ARBA" id="ARBA00022695"/>
    </source>
</evidence>
<keyword evidence="22" id="KW-1185">Reference proteome</keyword>
<dbReference type="InterPro" id="IPR037160">
    <property type="entry name" value="DNA_Pol_thumb_sf"/>
</dbReference>
<evidence type="ECO:0000256" key="3">
    <source>
        <dbReference type="ARBA" id="ARBA00008323"/>
    </source>
</evidence>
<evidence type="ECO:0000256" key="9">
    <source>
        <dbReference type="ARBA" id="ARBA00022705"/>
    </source>
</evidence>
<evidence type="ECO:0000256" key="7">
    <source>
        <dbReference type="ARBA" id="ARBA00022679"/>
    </source>
</evidence>
<feature type="compositionally biased region" description="Basic residues" evidence="19">
    <location>
        <begin position="41"/>
        <end position="51"/>
    </location>
</feature>
<gene>
    <name evidence="21" type="ORF">VE01_00269</name>
</gene>
<keyword evidence="13" id="KW-0238">DNA-binding</keyword>
<keyword evidence="7" id="KW-0808">Transferase</keyword>
<dbReference type="InterPro" id="IPR027421">
    <property type="entry name" value="DNA_pol_lamdba_lyase_dom_sf"/>
</dbReference>
<keyword evidence="16" id="KW-0539">Nucleus</keyword>
<dbReference type="PRINTS" id="PR00869">
    <property type="entry name" value="DNAPOLX"/>
</dbReference>
<evidence type="ECO:0000256" key="15">
    <source>
        <dbReference type="ARBA" id="ARBA00023239"/>
    </source>
</evidence>
<dbReference type="PRINTS" id="PR00870">
    <property type="entry name" value="DNAPOLXBETA"/>
</dbReference>
<feature type="compositionally biased region" description="Polar residues" evidence="19">
    <location>
        <begin position="60"/>
        <end position="75"/>
    </location>
</feature>
<keyword evidence="10" id="KW-0479">Metal-binding</keyword>
<evidence type="ECO:0000256" key="6">
    <source>
        <dbReference type="ARBA" id="ARBA00022634"/>
    </source>
</evidence>
<evidence type="ECO:0000256" key="5">
    <source>
        <dbReference type="ARBA" id="ARBA00016513"/>
    </source>
</evidence>
<dbReference type="Gene3D" id="3.30.460.10">
    <property type="entry name" value="Beta Polymerase, domain 2"/>
    <property type="match status" value="1"/>
</dbReference>
<dbReference type="EC" id="2.7.7.7" evidence="4"/>
<dbReference type="InterPro" id="IPR028207">
    <property type="entry name" value="DNA_pol_B_palm_palm"/>
</dbReference>
<feature type="compositionally biased region" description="Polar residues" evidence="19">
    <location>
        <begin position="274"/>
        <end position="284"/>
    </location>
</feature>
<evidence type="ECO:0000256" key="10">
    <source>
        <dbReference type="ARBA" id="ARBA00022723"/>
    </source>
</evidence>
<keyword evidence="11" id="KW-0227">DNA damage</keyword>
<dbReference type="SUPFAM" id="SSF81301">
    <property type="entry name" value="Nucleotidyltransferase"/>
    <property type="match status" value="1"/>
</dbReference>
<dbReference type="GO" id="GO:0046872">
    <property type="term" value="F:metal ion binding"/>
    <property type="evidence" value="ECO:0007669"/>
    <property type="project" value="UniProtKB-KW"/>
</dbReference>
<dbReference type="FunFam" id="1.10.150.110:FF:000005">
    <property type="entry name" value="DNA polymerase POL4"/>
    <property type="match status" value="1"/>
</dbReference>
<dbReference type="PROSITE" id="PS00522">
    <property type="entry name" value="DNA_POLYMERASE_X"/>
    <property type="match status" value="1"/>
</dbReference>
<dbReference type="Pfam" id="PF14792">
    <property type="entry name" value="DNA_pol_B_palm"/>
    <property type="match status" value="1"/>
</dbReference>
<dbReference type="InterPro" id="IPR018944">
    <property type="entry name" value="DNA_pol_lambd_fingers_domain"/>
</dbReference>
<dbReference type="RefSeq" id="XP_018135379.1">
    <property type="nucleotide sequence ID" value="XM_018269801.2"/>
</dbReference>
<dbReference type="GO" id="GO:0006260">
    <property type="term" value="P:DNA replication"/>
    <property type="evidence" value="ECO:0007669"/>
    <property type="project" value="UniProtKB-KW"/>
</dbReference>
<evidence type="ECO:0000256" key="14">
    <source>
        <dbReference type="ARBA" id="ARBA00023204"/>
    </source>
</evidence>
<dbReference type="InterPro" id="IPR029398">
    <property type="entry name" value="PolB_thumb"/>
</dbReference>
<dbReference type="GeneID" id="28833655"/>
<keyword evidence="12" id="KW-0239">DNA-directed DNA polymerase</keyword>
<evidence type="ECO:0000313" key="22">
    <source>
        <dbReference type="Proteomes" id="UP000091956"/>
    </source>
</evidence>
<feature type="region of interest" description="Disordered" evidence="19">
    <location>
        <begin position="273"/>
        <end position="427"/>
    </location>
</feature>
<sequence>MARENMDKAAYFKALSSLDEDSDDESPIESSRDTPITSLPPHHKSSPHKHREPVDPKPNATPQLERSLSAPTLKSPSPIHLIKETPLVSIKNRLRQGRTGTPLSNEVSFVAETPTSPKPIQSGGAPPLRKTSAPTPTTLNRVAQFSSFSSSALGKRKRKEPSIKLVPEQHRIFKDLVFFYVPPDDIAPVRRARIVKAREYGATWATEWTETVTHIIADKHLSYADITSFLKISSIPDHIILVNELYPLDCIQFKAILNPNQKQYLLTGYEPTTKDSTVGTSEQPPSSPVPHQSLELKTARPKPGRWNYVPPKATPDRSQNGGDRQSVPPTAGETDDVARSPVHGEAAVYGTIGDEDTTEPLSAGPVVESPQSVEESTRADDDLDEIIKGTLKVQHLPLDDDEEDASPTGSPHHGGDSSDDNGSLKPKRKDITRKFSFNQESFSCMKGGTLDATSSNPNGRTISILQEMAAYYTRMDDTWRPIGYRKAITTLKKQNKLISTAAEAVKLPAIGPRIADKIEEIVHTDKLRRLDNTKSDRNDMILQLFLGIYGVGISQATTWLQQGYTTLEDLLAHANLTDNQRLGIDHYQDFQTRIPRAEVSALAKIVADTARGIDRGIEAIVAGSYRRGAETCGDIDVLLTKPGTSACSELTPLLYKLVSQLRASGMLVAPLSVGRTESSSKWHGCCVLPGQESPIWRRIDFHLAPASELGAALLYFTGNDIFNRSIRLLASKRGMRLNQRGLYKGVMRGLGRVKLNEGELVEGADEKKIFAELGVPWRSPEERVC</sequence>
<comment type="similarity">
    <text evidence="3">Belongs to the DNA polymerase type-X family.</text>
</comment>
<dbReference type="Pfam" id="PF14791">
    <property type="entry name" value="DNA_pol_B_thumb"/>
    <property type="match status" value="1"/>
</dbReference>
<reference evidence="21 22" key="1">
    <citation type="submission" date="2016-03" db="EMBL/GenBank/DDBJ databases">
        <title>Comparative genomics of Pseudogymnoascus destructans, the fungus causing white-nose syndrome of bats.</title>
        <authorList>
            <person name="Palmer J.M."/>
            <person name="Drees K.P."/>
            <person name="Foster J.T."/>
            <person name="Lindner D.L."/>
        </authorList>
    </citation>
    <scope>NUCLEOTIDE SEQUENCE [LARGE SCALE GENOMIC DNA]</scope>
    <source>
        <strain evidence="21 22">UAMH 10579</strain>
    </source>
</reference>
<dbReference type="FunFam" id="1.10.150.20:FF:000010">
    <property type="entry name" value="DNA polymerase lambda"/>
    <property type="match status" value="1"/>
</dbReference>
<keyword evidence="9" id="KW-0235">DNA replication</keyword>
<dbReference type="Proteomes" id="UP000091956">
    <property type="component" value="Unassembled WGS sequence"/>
</dbReference>
<feature type="active site" description="Nucleophile; Schiff-base intermediate with DNA; for 5'-dRP lyase activity" evidence="18">
    <location>
        <position position="517"/>
    </location>
</feature>
<keyword evidence="8" id="KW-0548">Nucleotidyltransferase</keyword>
<feature type="domain" description="BRCT" evidence="20">
    <location>
        <begin position="168"/>
        <end position="264"/>
    </location>
</feature>
<evidence type="ECO:0000256" key="1">
    <source>
        <dbReference type="ARBA" id="ARBA00001936"/>
    </source>
</evidence>
<dbReference type="GO" id="GO:0016829">
    <property type="term" value="F:lyase activity"/>
    <property type="evidence" value="ECO:0007669"/>
    <property type="project" value="UniProtKB-KW"/>
</dbReference>
<reference evidence="22" key="2">
    <citation type="journal article" date="2018" name="Nat. Commun.">
        <title>Extreme sensitivity to ultraviolet light in the fungal pathogen causing white-nose syndrome of bats.</title>
        <authorList>
            <person name="Palmer J.M."/>
            <person name="Drees K.P."/>
            <person name="Foster J.T."/>
            <person name="Lindner D.L."/>
        </authorList>
    </citation>
    <scope>NUCLEOTIDE SEQUENCE [LARGE SCALE GENOMIC DNA]</scope>
    <source>
        <strain evidence="22">UAMH 10579</strain>
    </source>
</reference>
<dbReference type="InterPro" id="IPR036420">
    <property type="entry name" value="BRCT_dom_sf"/>
</dbReference>
<dbReference type="InterPro" id="IPR010996">
    <property type="entry name" value="HHH_MUS81"/>
</dbReference>
<dbReference type="PANTHER" id="PTHR11276">
    <property type="entry name" value="DNA POLYMERASE TYPE-X FAMILY MEMBER"/>
    <property type="match status" value="1"/>
</dbReference>
<dbReference type="GO" id="GO:0003887">
    <property type="term" value="F:DNA-directed DNA polymerase activity"/>
    <property type="evidence" value="ECO:0007669"/>
    <property type="project" value="UniProtKB-KW"/>
</dbReference>
<dbReference type="CDD" id="cd00141">
    <property type="entry name" value="NT_POLXc"/>
    <property type="match status" value="1"/>
</dbReference>
<keyword evidence="14" id="KW-0234">DNA repair</keyword>
<dbReference type="Gene3D" id="1.10.150.110">
    <property type="entry name" value="DNA polymerase beta, N-terminal domain-like"/>
    <property type="match status" value="1"/>
</dbReference>
<dbReference type="OrthoDB" id="6612291at2759"/>
<dbReference type="SMART" id="SM00483">
    <property type="entry name" value="POLXc"/>
    <property type="match status" value="1"/>
</dbReference>
<comment type="catalytic activity">
    <reaction evidence="17">
        <text>DNA(n) + a 2'-deoxyribonucleoside 5'-triphosphate = DNA(n+1) + diphosphate</text>
        <dbReference type="Rhea" id="RHEA:22508"/>
        <dbReference type="Rhea" id="RHEA-COMP:17339"/>
        <dbReference type="Rhea" id="RHEA-COMP:17340"/>
        <dbReference type="ChEBI" id="CHEBI:33019"/>
        <dbReference type="ChEBI" id="CHEBI:61560"/>
        <dbReference type="ChEBI" id="CHEBI:173112"/>
        <dbReference type="EC" id="2.7.7.7"/>
    </reaction>
</comment>
<evidence type="ECO:0000256" key="12">
    <source>
        <dbReference type="ARBA" id="ARBA00022932"/>
    </source>
</evidence>
<organism evidence="21 22">
    <name type="scientific">Pseudogymnoascus verrucosus</name>
    <dbReference type="NCBI Taxonomy" id="342668"/>
    <lineage>
        <taxon>Eukaryota</taxon>
        <taxon>Fungi</taxon>
        <taxon>Dikarya</taxon>
        <taxon>Ascomycota</taxon>
        <taxon>Pezizomycotina</taxon>
        <taxon>Leotiomycetes</taxon>
        <taxon>Thelebolales</taxon>
        <taxon>Thelebolaceae</taxon>
        <taxon>Pseudogymnoascus</taxon>
    </lineage>
</organism>
<dbReference type="STRING" id="342668.A0A2P2SXT4"/>
<dbReference type="Pfam" id="PF14716">
    <property type="entry name" value="HHH_8"/>
    <property type="match status" value="1"/>
</dbReference>
<keyword evidence="15" id="KW-0456">Lyase</keyword>
<dbReference type="GO" id="GO:0005634">
    <property type="term" value="C:nucleus"/>
    <property type="evidence" value="ECO:0007669"/>
    <property type="project" value="UniProtKB-SubCell"/>
</dbReference>
<dbReference type="InterPro" id="IPR019843">
    <property type="entry name" value="DNA_pol-X_BS"/>
</dbReference>
<dbReference type="InterPro" id="IPR002008">
    <property type="entry name" value="DNA_pol_X_beta-like"/>
</dbReference>
<dbReference type="Gene3D" id="1.10.150.20">
    <property type="entry name" value="5' to 3' exonuclease, C-terminal subdomain"/>
    <property type="match status" value="1"/>
</dbReference>
<dbReference type="SUPFAM" id="SSF52113">
    <property type="entry name" value="BRCT domain"/>
    <property type="match status" value="1"/>
</dbReference>
<evidence type="ECO:0000256" key="11">
    <source>
        <dbReference type="ARBA" id="ARBA00022763"/>
    </source>
</evidence>
<dbReference type="FunFam" id="3.30.210.10:FF:000001">
    <property type="entry name" value="DNA polymerase lambda"/>
    <property type="match status" value="1"/>
</dbReference>
<dbReference type="Gene3D" id="3.30.210.10">
    <property type="entry name" value="DNA polymerase, thumb domain"/>
    <property type="match status" value="1"/>
</dbReference>
<feature type="compositionally biased region" description="Acidic residues" evidence="19">
    <location>
        <begin position="18"/>
        <end position="27"/>
    </location>
</feature>
<dbReference type="EMBL" id="KV460206">
    <property type="protein sequence ID" value="OBU01647.1"/>
    <property type="molecule type" value="Genomic_DNA"/>
</dbReference>
<evidence type="ECO:0000313" key="21">
    <source>
        <dbReference type="EMBL" id="OBU01647.1"/>
    </source>
</evidence>
<dbReference type="InterPro" id="IPR002054">
    <property type="entry name" value="DNA-dir_DNA_pol_X"/>
</dbReference>
<evidence type="ECO:0000256" key="2">
    <source>
        <dbReference type="ARBA" id="ARBA00004123"/>
    </source>
</evidence>
<dbReference type="SUPFAM" id="SSF81585">
    <property type="entry name" value="PsbU/PolX domain-like"/>
    <property type="match status" value="1"/>
</dbReference>
<dbReference type="GO" id="GO:0003677">
    <property type="term" value="F:DNA binding"/>
    <property type="evidence" value="ECO:0007669"/>
    <property type="project" value="UniProtKB-KW"/>
</dbReference>
<dbReference type="InterPro" id="IPR001357">
    <property type="entry name" value="BRCT_dom"/>
</dbReference>
<feature type="region of interest" description="Disordered" evidence="19">
    <location>
        <begin position="15"/>
        <end position="80"/>
    </location>
</feature>
<dbReference type="SUPFAM" id="SSF47802">
    <property type="entry name" value="DNA polymerase beta, N-terminal domain-like"/>
    <property type="match status" value="1"/>
</dbReference>
<evidence type="ECO:0000256" key="4">
    <source>
        <dbReference type="ARBA" id="ARBA00012417"/>
    </source>
</evidence>
<evidence type="ECO:0000256" key="19">
    <source>
        <dbReference type="SAM" id="MobiDB-lite"/>
    </source>
</evidence>
<dbReference type="PROSITE" id="PS50172">
    <property type="entry name" value="BRCT"/>
    <property type="match status" value="1"/>
</dbReference>
<feature type="region of interest" description="Disordered" evidence="19">
    <location>
        <begin position="113"/>
        <end position="135"/>
    </location>
</feature>
<accession>A0A2P2SXT4</accession>
<proteinExistence type="inferred from homology"/>
<dbReference type="GO" id="GO:0006303">
    <property type="term" value="P:double-strand break repair via nonhomologous end joining"/>
    <property type="evidence" value="ECO:0007669"/>
    <property type="project" value="TreeGrafter"/>
</dbReference>
<comment type="cofactor">
    <cofactor evidence="1">
        <name>Mn(2+)</name>
        <dbReference type="ChEBI" id="CHEBI:29035"/>
    </cofactor>
</comment>
<protein>
    <recommendedName>
        <fullName evidence="5">DNA polymerase lambda</fullName>
        <ecNumber evidence="4">2.7.7.7</ecNumber>
    </recommendedName>
</protein>
<evidence type="ECO:0000256" key="16">
    <source>
        <dbReference type="ARBA" id="ARBA00023242"/>
    </source>
</evidence>
<dbReference type="Gene3D" id="3.40.50.10190">
    <property type="entry name" value="BRCT domain"/>
    <property type="match status" value="1"/>
</dbReference>
<name>A0A2P2SXT4_9PEZI</name>
<dbReference type="PANTHER" id="PTHR11276:SF28">
    <property type="entry name" value="DNA POLYMERASE LAMBDA"/>
    <property type="match status" value="1"/>
</dbReference>
<comment type="subcellular location">
    <subcellularLocation>
        <location evidence="2">Nucleus</location>
    </subcellularLocation>
</comment>
<evidence type="ECO:0000256" key="17">
    <source>
        <dbReference type="ARBA" id="ARBA00049244"/>
    </source>
</evidence>